<dbReference type="Gene3D" id="2.60.40.380">
    <property type="entry name" value="Purple acid phosphatase-like, N-terminal"/>
    <property type="match status" value="1"/>
</dbReference>
<evidence type="ECO:0000256" key="2">
    <source>
        <dbReference type="RuleBase" id="RU361203"/>
    </source>
</evidence>
<feature type="domain" description="Calcineurin-like phosphoesterase" evidence="3">
    <location>
        <begin position="215"/>
        <end position="289"/>
    </location>
</feature>
<dbReference type="PANTHER" id="PTHR45867">
    <property type="entry name" value="PURPLE ACID PHOSPHATASE"/>
    <property type="match status" value="1"/>
</dbReference>
<dbReference type="Proteomes" id="UP001159641">
    <property type="component" value="Unassembled WGS sequence"/>
</dbReference>
<sequence length="292" mass="32091">MSQRLQTHKIPLSHWCPETRMLGVGAPEDPSPSPFLLPTFPLPCAPFAPAGPAAVCSSFSPWGSRGPQRLPALPLSYPGEPGCMTVTWTTWVPTPSEVQFGLQLWGPLPLRAQGTFSPFVDGGILRRKLYIHEVTLQGLLPGVQYGERGPGPSLPLRQYSGPEPLVPLQGPEEWTPLEPLVWLFLGTQGLTILGPYPDCAGTPSRAGTTLFFMWKAEPRLGPHSLLHPPGDFACNMDQDNGCVRDKFMNLIEPVAASLPYVTCPGNHEERYNFSNYKARFSMPGNSEGLWYR</sequence>
<dbReference type="InterPro" id="IPR029052">
    <property type="entry name" value="Metallo-depent_PP-like"/>
</dbReference>
<name>A0AB34GF78_ESCRO</name>
<dbReference type="AlphaFoldDB" id="A0AB34GF78"/>
<comment type="catalytic activity">
    <reaction evidence="2">
        <text>a phosphate monoester + H2O = an alcohol + phosphate</text>
        <dbReference type="Rhea" id="RHEA:15017"/>
        <dbReference type="ChEBI" id="CHEBI:15377"/>
        <dbReference type="ChEBI" id="CHEBI:30879"/>
        <dbReference type="ChEBI" id="CHEBI:43474"/>
        <dbReference type="ChEBI" id="CHEBI:67140"/>
        <dbReference type="EC" id="3.1.3.2"/>
    </reaction>
</comment>
<keyword evidence="1" id="KW-0732">Signal</keyword>
<dbReference type="GO" id="GO:0003993">
    <property type="term" value="F:acid phosphatase activity"/>
    <property type="evidence" value="ECO:0007669"/>
    <property type="project" value="UniProtKB-EC"/>
</dbReference>
<comment type="similarity">
    <text evidence="2">Belongs to the metallophosphoesterase superfamily. Purple acid phosphatase family.</text>
</comment>
<evidence type="ECO:0000256" key="1">
    <source>
        <dbReference type="ARBA" id="ARBA00022729"/>
    </source>
</evidence>
<dbReference type="SUPFAM" id="SSF56300">
    <property type="entry name" value="Metallo-dependent phosphatases"/>
    <property type="match status" value="1"/>
</dbReference>
<reference evidence="4 5" key="1">
    <citation type="submission" date="2022-11" db="EMBL/GenBank/DDBJ databases">
        <title>Whole genome sequence of Eschrichtius robustus ER-17-0199.</title>
        <authorList>
            <person name="Bruniche-Olsen A."/>
            <person name="Black A.N."/>
            <person name="Fields C.J."/>
            <person name="Walden K."/>
            <person name="Dewoody J.A."/>
        </authorList>
    </citation>
    <scope>NUCLEOTIDE SEQUENCE [LARGE SCALE GENOMIC DNA]</scope>
    <source>
        <strain evidence="4">ER-17-0199</strain>
        <tissue evidence="4">Blubber</tissue>
    </source>
</reference>
<evidence type="ECO:0000259" key="3">
    <source>
        <dbReference type="Pfam" id="PF00149"/>
    </source>
</evidence>
<gene>
    <name evidence="4" type="ORF">J1605_014435</name>
</gene>
<protein>
    <recommendedName>
        <fullName evidence="2">Purple acid phosphatase</fullName>
        <ecNumber evidence="2">3.1.3.2</ecNumber>
    </recommendedName>
</protein>
<evidence type="ECO:0000313" key="4">
    <source>
        <dbReference type="EMBL" id="KAJ8777545.1"/>
    </source>
</evidence>
<dbReference type="PANTHER" id="PTHR45867:SF3">
    <property type="entry name" value="ACID PHOSPHATASE TYPE 7"/>
    <property type="match status" value="1"/>
</dbReference>
<dbReference type="EC" id="3.1.3.2" evidence="2"/>
<accession>A0AB34GF78</accession>
<evidence type="ECO:0000313" key="5">
    <source>
        <dbReference type="Proteomes" id="UP001159641"/>
    </source>
</evidence>
<dbReference type="SUPFAM" id="SSF49363">
    <property type="entry name" value="Purple acid phosphatase, N-terminal domain"/>
    <property type="match status" value="1"/>
</dbReference>
<organism evidence="4 5">
    <name type="scientific">Eschrichtius robustus</name>
    <name type="common">California gray whale</name>
    <name type="synonym">Eschrichtius gibbosus</name>
    <dbReference type="NCBI Taxonomy" id="9764"/>
    <lineage>
        <taxon>Eukaryota</taxon>
        <taxon>Metazoa</taxon>
        <taxon>Chordata</taxon>
        <taxon>Craniata</taxon>
        <taxon>Vertebrata</taxon>
        <taxon>Euteleostomi</taxon>
        <taxon>Mammalia</taxon>
        <taxon>Eutheria</taxon>
        <taxon>Laurasiatheria</taxon>
        <taxon>Artiodactyla</taxon>
        <taxon>Whippomorpha</taxon>
        <taxon>Cetacea</taxon>
        <taxon>Mysticeti</taxon>
        <taxon>Eschrichtiidae</taxon>
        <taxon>Eschrichtius</taxon>
    </lineage>
</organism>
<comment type="caution">
    <text evidence="4">The sequence shown here is derived from an EMBL/GenBank/DDBJ whole genome shotgun (WGS) entry which is preliminary data.</text>
</comment>
<dbReference type="GO" id="GO:0046872">
    <property type="term" value="F:metal ion binding"/>
    <property type="evidence" value="ECO:0007669"/>
    <property type="project" value="InterPro"/>
</dbReference>
<dbReference type="Gene3D" id="3.60.21.10">
    <property type="match status" value="1"/>
</dbReference>
<proteinExistence type="inferred from homology"/>
<keyword evidence="2" id="KW-0378">Hydrolase</keyword>
<keyword evidence="5" id="KW-1185">Reference proteome</keyword>
<dbReference type="Pfam" id="PF00149">
    <property type="entry name" value="Metallophos"/>
    <property type="match status" value="1"/>
</dbReference>
<dbReference type="InterPro" id="IPR008963">
    <property type="entry name" value="Purple_acid_Pase-like_N"/>
</dbReference>
<dbReference type="EMBL" id="JAIQCJ010002304">
    <property type="protein sequence ID" value="KAJ8777545.1"/>
    <property type="molecule type" value="Genomic_DNA"/>
</dbReference>
<dbReference type="InterPro" id="IPR004843">
    <property type="entry name" value="Calcineurin-like_PHP"/>
</dbReference>